<evidence type="ECO:0000313" key="1">
    <source>
        <dbReference type="EMBL" id="KAK8980118.1"/>
    </source>
</evidence>
<accession>A0ABR2NVJ8</accession>
<reference evidence="1 2" key="1">
    <citation type="journal article" date="2024" name="G3 (Bethesda)">
        <title>Genome assembly of Hibiscus sabdariffa L. provides insights into metabolisms of medicinal natural products.</title>
        <authorList>
            <person name="Kim T."/>
        </authorList>
    </citation>
    <scope>NUCLEOTIDE SEQUENCE [LARGE SCALE GENOMIC DNA]</scope>
    <source>
        <strain evidence="1">TK-2024</strain>
        <tissue evidence="1">Old leaves</tissue>
    </source>
</reference>
<dbReference type="EMBL" id="JBBPBN010000097">
    <property type="protein sequence ID" value="KAK8980118.1"/>
    <property type="molecule type" value="Genomic_DNA"/>
</dbReference>
<organism evidence="1 2">
    <name type="scientific">Hibiscus sabdariffa</name>
    <name type="common">roselle</name>
    <dbReference type="NCBI Taxonomy" id="183260"/>
    <lineage>
        <taxon>Eukaryota</taxon>
        <taxon>Viridiplantae</taxon>
        <taxon>Streptophyta</taxon>
        <taxon>Embryophyta</taxon>
        <taxon>Tracheophyta</taxon>
        <taxon>Spermatophyta</taxon>
        <taxon>Magnoliopsida</taxon>
        <taxon>eudicotyledons</taxon>
        <taxon>Gunneridae</taxon>
        <taxon>Pentapetalae</taxon>
        <taxon>rosids</taxon>
        <taxon>malvids</taxon>
        <taxon>Malvales</taxon>
        <taxon>Malvaceae</taxon>
        <taxon>Malvoideae</taxon>
        <taxon>Hibiscus</taxon>
    </lineage>
</organism>
<name>A0ABR2NVJ8_9ROSI</name>
<dbReference type="Proteomes" id="UP001396334">
    <property type="component" value="Unassembled WGS sequence"/>
</dbReference>
<sequence length="71" mass="8304">MLELKCQKRLIPMSWACPDDIFLSTSLATYLDSSESWKGSNRSKGLNEKKSMEFLDFLAPPWTWEIAFHFE</sequence>
<evidence type="ECO:0000313" key="2">
    <source>
        <dbReference type="Proteomes" id="UP001396334"/>
    </source>
</evidence>
<proteinExistence type="predicted"/>
<keyword evidence="2" id="KW-1185">Reference proteome</keyword>
<protein>
    <submittedName>
        <fullName evidence="1">Uncharacterized protein</fullName>
    </submittedName>
</protein>
<gene>
    <name evidence="1" type="ORF">V6N11_061334</name>
</gene>
<comment type="caution">
    <text evidence="1">The sequence shown here is derived from an EMBL/GenBank/DDBJ whole genome shotgun (WGS) entry which is preliminary data.</text>
</comment>